<evidence type="ECO:0000313" key="4">
    <source>
        <dbReference type="EMBL" id="TKW36457.1"/>
    </source>
</evidence>
<dbReference type="GO" id="GO:0003676">
    <property type="term" value="F:nucleic acid binding"/>
    <property type="evidence" value="ECO:0007669"/>
    <property type="project" value="InterPro"/>
</dbReference>
<organism evidence="4 5">
    <name type="scientific">Setaria viridis</name>
    <name type="common">Green bristlegrass</name>
    <name type="synonym">Setaria italica subsp. viridis</name>
    <dbReference type="NCBI Taxonomy" id="4556"/>
    <lineage>
        <taxon>Eukaryota</taxon>
        <taxon>Viridiplantae</taxon>
        <taxon>Streptophyta</taxon>
        <taxon>Embryophyta</taxon>
        <taxon>Tracheophyta</taxon>
        <taxon>Spermatophyta</taxon>
        <taxon>Magnoliopsida</taxon>
        <taxon>Liliopsida</taxon>
        <taxon>Poales</taxon>
        <taxon>Poaceae</taxon>
        <taxon>PACMAD clade</taxon>
        <taxon>Panicoideae</taxon>
        <taxon>Panicodae</taxon>
        <taxon>Paniceae</taxon>
        <taxon>Cenchrinae</taxon>
        <taxon>Setaria</taxon>
    </lineage>
</organism>
<dbReference type="GO" id="GO:0008270">
    <property type="term" value="F:zinc ion binding"/>
    <property type="evidence" value="ECO:0007669"/>
    <property type="project" value="UniProtKB-KW"/>
</dbReference>
<dbReference type="AlphaFoldDB" id="A0A4U6WF54"/>
<dbReference type="SUPFAM" id="SSF57756">
    <property type="entry name" value="Retrovirus zinc finger-like domains"/>
    <property type="match status" value="1"/>
</dbReference>
<feature type="region of interest" description="Disordered" evidence="2">
    <location>
        <begin position="217"/>
        <end position="281"/>
    </location>
</feature>
<evidence type="ECO:0000256" key="2">
    <source>
        <dbReference type="SAM" id="MobiDB-lite"/>
    </source>
</evidence>
<dbReference type="PANTHER" id="PTHR33170">
    <property type="entry name" value="DUF4283 DOMAIN-CONTAINING PROTEIN-RELATED"/>
    <property type="match status" value="1"/>
</dbReference>
<feature type="domain" description="CCHC-type" evidence="3">
    <location>
        <begin position="20"/>
        <end position="34"/>
    </location>
</feature>
<protein>
    <recommendedName>
        <fullName evidence="3">CCHC-type domain-containing protein</fullName>
    </recommendedName>
</protein>
<dbReference type="PROSITE" id="PS50158">
    <property type="entry name" value="ZF_CCHC"/>
    <property type="match status" value="1"/>
</dbReference>
<keyword evidence="1" id="KW-0863">Zinc-finger</keyword>
<evidence type="ECO:0000256" key="1">
    <source>
        <dbReference type="PROSITE-ProRule" id="PRU00047"/>
    </source>
</evidence>
<keyword evidence="1" id="KW-0862">Zinc</keyword>
<evidence type="ECO:0000259" key="3">
    <source>
        <dbReference type="PROSITE" id="PS50158"/>
    </source>
</evidence>
<feature type="compositionally biased region" description="Acidic residues" evidence="2">
    <location>
        <begin position="217"/>
        <end position="230"/>
    </location>
</feature>
<reference evidence="4" key="1">
    <citation type="submission" date="2019-03" db="EMBL/GenBank/DDBJ databases">
        <title>WGS assembly of Setaria viridis.</title>
        <authorList>
            <person name="Huang P."/>
            <person name="Jenkins J."/>
            <person name="Grimwood J."/>
            <person name="Barry K."/>
            <person name="Healey A."/>
            <person name="Mamidi S."/>
            <person name="Sreedasyam A."/>
            <person name="Shu S."/>
            <person name="Feldman M."/>
            <person name="Wu J."/>
            <person name="Yu Y."/>
            <person name="Chen C."/>
            <person name="Johnson J."/>
            <person name="Rokhsar D."/>
            <person name="Baxter I."/>
            <person name="Schmutz J."/>
            <person name="Brutnell T."/>
            <person name="Kellogg E."/>
        </authorList>
    </citation>
    <scope>NUCLEOTIDE SEQUENCE [LARGE SCALE GENOMIC DNA]</scope>
</reference>
<dbReference type="PANTHER" id="PTHR33170:SF40">
    <property type="entry name" value="OS04G0557100 PROTEIN"/>
    <property type="match status" value="1"/>
</dbReference>
<dbReference type="InterPro" id="IPR001878">
    <property type="entry name" value="Znf_CCHC"/>
</dbReference>
<keyword evidence="5" id="KW-1185">Reference proteome</keyword>
<evidence type="ECO:0000313" key="5">
    <source>
        <dbReference type="Proteomes" id="UP000298652"/>
    </source>
</evidence>
<dbReference type="EMBL" id="CM016553">
    <property type="protein sequence ID" value="TKW36457.1"/>
    <property type="molecule type" value="Genomic_DNA"/>
</dbReference>
<proteinExistence type="predicted"/>
<dbReference type="Gramene" id="TKW36457">
    <property type="protein sequence ID" value="TKW36457"/>
    <property type="gene ID" value="SEVIR_2G441200v2"/>
</dbReference>
<accession>A0A4U6WF54</accession>
<sequence length="328" mass="36903">MEEAVEGNEGGCDDARPRVRCLKCTKKGHLAAKCSVELYYVICNSTKHVNHRCPVLKQPRPIAHVVGYAVHGLGLYHIPHPPLPRVRKVSKMTLITTVGGQLTKDQVQTQLQRIFPSKWEWELTDHEDKAMAFGGADVKEQGIPPDVRLQFDVWHEKEEGFLLPKNNLGRVFVTVLNPTLIYPHLDVVIGDHYFELEFEVERIGVDENGEEIVIEWSGDADGEGEEEGDGEDHSPEDPEMSRETKGRKSSEGLNERKGGDNGGKHTGHAKHDGAGLDSLREKVQKMNKQEFMSFLKEKIEVILDISVHKTLEELAEKEEEMEGTEDSL</sequence>
<name>A0A4U6WF54_SETVI</name>
<keyword evidence="1" id="KW-0479">Metal-binding</keyword>
<feature type="compositionally biased region" description="Basic and acidic residues" evidence="2">
    <location>
        <begin position="231"/>
        <end position="281"/>
    </location>
</feature>
<dbReference type="OMA" id="HINTQCT"/>
<dbReference type="InterPro" id="IPR036875">
    <property type="entry name" value="Znf_CCHC_sf"/>
</dbReference>
<gene>
    <name evidence="4" type="ORF">SEVIR_2G441200v2</name>
</gene>
<dbReference type="Proteomes" id="UP000298652">
    <property type="component" value="Chromosome 2"/>
</dbReference>